<evidence type="ECO:0000256" key="3">
    <source>
        <dbReference type="ARBA" id="ARBA00022741"/>
    </source>
</evidence>
<gene>
    <name evidence="7" type="ORF">GD627_10380</name>
</gene>
<evidence type="ECO:0000259" key="6">
    <source>
        <dbReference type="PROSITE" id="PS50893"/>
    </source>
</evidence>
<dbReference type="GO" id="GO:0005886">
    <property type="term" value="C:plasma membrane"/>
    <property type="evidence" value="ECO:0007669"/>
    <property type="project" value="UniProtKB-SubCell"/>
</dbReference>
<organism evidence="7 8">
    <name type="scientific">Arthrobacter yangruifuii</name>
    <dbReference type="NCBI Taxonomy" id="2606616"/>
    <lineage>
        <taxon>Bacteria</taxon>
        <taxon>Bacillati</taxon>
        <taxon>Actinomycetota</taxon>
        <taxon>Actinomycetes</taxon>
        <taxon>Micrococcales</taxon>
        <taxon>Micrococcaceae</taxon>
        <taxon>Arthrobacter</taxon>
    </lineage>
</organism>
<dbReference type="EMBL" id="VTFX01000004">
    <property type="protein sequence ID" value="KAD3633219.1"/>
    <property type="molecule type" value="Genomic_DNA"/>
</dbReference>
<evidence type="ECO:0000256" key="5">
    <source>
        <dbReference type="ARBA" id="ARBA00023251"/>
    </source>
</evidence>
<dbReference type="InterPro" id="IPR027417">
    <property type="entry name" value="P-loop_NTPase"/>
</dbReference>
<evidence type="ECO:0000256" key="2">
    <source>
        <dbReference type="ARBA" id="ARBA00022448"/>
    </source>
</evidence>
<dbReference type="InterPro" id="IPR003593">
    <property type="entry name" value="AAA+_ATPase"/>
</dbReference>
<keyword evidence="2" id="KW-0813">Transport</keyword>
<dbReference type="GO" id="GO:0016887">
    <property type="term" value="F:ATP hydrolysis activity"/>
    <property type="evidence" value="ECO:0007669"/>
    <property type="project" value="InterPro"/>
</dbReference>
<protein>
    <submittedName>
        <fullName evidence="7">ATP-binding cassette domain-containing protein</fullName>
    </submittedName>
</protein>
<dbReference type="PROSITE" id="PS00211">
    <property type="entry name" value="ABC_TRANSPORTER_1"/>
    <property type="match status" value="1"/>
</dbReference>
<evidence type="ECO:0000256" key="4">
    <source>
        <dbReference type="ARBA" id="ARBA00022840"/>
    </source>
</evidence>
<evidence type="ECO:0000256" key="1">
    <source>
        <dbReference type="ARBA" id="ARBA00004202"/>
    </source>
</evidence>
<dbReference type="Gene3D" id="3.40.50.300">
    <property type="entry name" value="P-loop containing nucleotide triphosphate hydrolases"/>
    <property type="match status" value="1"/>
</dbReference>
<dbReference type="Proteomes" id="UP000326852">
    <property type="component" value="Unassembled WGS sequence"/>
</dbReference>
<keyword evidence="8" id="KW-1185">Reference proteome</keyword>
<dbReference type="CDD" id="cd03230">
    <property type="entry name" value="ABC_DR_subfamily_A"/>
    <property type="match status" value="1"/>
</dbReference>
<dbReference type="InterPro" id="IPR017871">
    <property type="entry name" value="ABC_transporter-like_CS"/>
</dbReference>
<evidence type="ECO:0000313" key="7">
    <source>
        <dbReference type="EMBL" id="KAD3633219.1"/>
    </source>
</evidence>
<evidence type="ECO:0000313" key="8">
    <source>
        <dbReference type="Proteomes" id="UP000326852"/>
    </source>
</evidence>
<reference evidence="7 8" key="1">
    <citation type="submission" date="2019-08" db="EMBL/GenBank/DDBJ databases">
        <title>Arthrobacter sp. nov., isolated from plateau pika and Tibetan wild ass.</title>
        <authorList>
            <person name="Ge Y."/>
        </authorList>
    </citation>
    <scope>NUCLEOTIDE SEQUENCE [LARGE SCALE GENOMIC DNA]</scope>
    <source>
        <strain evidence="7 8">785</strain>
    </source>
</reference>
<keyword evidence="4 7" id="KW-0067">ATP-binding</keyword>
<dbReference type="SUPFAM" id="SSF52540">
    <property type="entry name" value="P-loop containing nucleoside triphosphate hydrolases"/>
    <property type="match status" value="1"/>
</dbReference>
<dbReference type="PANTHER" id="PTHR42711">
    <property type="entry name" value="ABC TRANSPORTER ATP-BINDING PROTEIN"/>
    <property type="match status" value="1"/>
</dbReference>
<dbReference type="PROSITE" id="PS50893">
    <property type="entry name" value="ABC_TRANSPORTER_2"/>
    <property type="match status" value="1"/>
</dbReference>
<dbReference type="SMART" id="SM00382">
    <property type="entry name" value="AAA"/>
    <property type="match status" value="1"/>
</dbReference>
<dbReference type="PANTHER" id="PTHR42711:SF16">
    <property type="entry name" value="ABC TRANSPORTER ATP-BINDING PROTEIN"/>
    <property type="match status" value="1"/>
</dbReference>
<dbReference type="Pfam" id="PF00005">
    <property type="entry name" value="ABC_tran"/>
    <property type="match status" value="1"/>
</dbReference>
<feature type="domain" description="ABC transporter" evidence="6">
    <location>
        <begin position="12"/>
        <end position="237"/>
    </location>
</feature>
<dbReference type="InterPro" id="IPR050763">
    <property type="entry name" value="ABC_transporter_ATP-binding"/>
</dbReference>
<comment type="caution">
    <text evidence="7">The sequence shown here is derived from an EMBL/GenBank/DDBJ whole genome shotgun (WGS) entry which is preliminary data.</text>
</comment>
<keyword evidence="5" id="KW-0046">Antibiotic resistance</keyword>
<dbReference type="InterPro" id="IPR003439">
    <property type="entry name" value="ABC_transporter-like_ATP-bd"/>
</dbReference>
<proteinExistence type="predicted"/>
<dbReference type="GO" id="GO:0005524">
    <property type="term" value="F:ATP binding"/>
    <property type="evidence" value="ECO:0007669"/>
    <property type="project" value="UniProtKB-KW"/>
</dbReference>
<keyword evidence="3" id="KW-0547">Nucleotide-binding</keyword>
<sequence length="252" mass="26588">MTRAQVPAGTVVSVNGLAKSFRKVTALEDVTFSIEAGETFGILGPNGAGKTTTVECVAGTVRPDAGRVTVLGVDPAEDRATVRGRVGYQLQAAALPPALRVEEALRLFAAFYPEPADVSELLRTVGLDRHRKRPFGKLSGGQKQRLSIALALVGGPDVVVFDELTTGLDPQGRRDVRQLIQQVKEDGITVVLVTHYLDDVERLCDRLAIIDAGRTRFVGSPADLLAAAGTGASGPGGLEEAYLAFLEQAAAE</sequence>
<dbReference type="AlphaFoldDB" id="A0A5N6MHJ4"/>
<dbReference type="GO" id="GO:0046677">
    <property type="term" value="P:response to antibiotic"/>
    <property type="evidence" value="ECO:0007669"/>
    <property type="project" value="UniProtKB-KW"/>
</dbReference>
<name>A0A5N6MHJ4_9MICC</name>
<accession>A0A5N6MHJ4</accession>
<dbReference type="RefSeq" id="WP_152272421.1">
    <property type="nucleotide sequence ID" value="NZ_VTFX01000004.1"/>
</dbReference>
<comment type="subcellular location">
    <subcellularLocation>
        <location evidence="1">Cell membrane</location>
        <topology evidence="1">Peripheral membrane protein</topology>
    </subcellularLocation>
</comment>